<dbReference type="AlphaFoldDB" id="A0A182PZE7"/>
<reference evidence="2" key="1">
    <citation type="submission" date="2014-01" db="EMBL/GenBank/DDBJ databases">
        <title>The Genome Sequence of Anopheles farauti FAR1 (V2).</title>
        <authorList>
            <consortium name="The Broad Institute Genomics Platform"/>
            <person name="Neafsey D.E."/>
            <person name="Besansky N."/>
            <person name="Howell P."/>
            <person name="Walton C."/>
            <person name="Young S.K."/>
            <person name="Zeng Q."/>
            <person name="Gargeya S."/>
            <person name="Fitzgerald M."/>
            <person name="Haas B."/>
            <person name="Abouelleil A."/>
            <person name="Allen A.W."/>
            <person name="Alvarado L."/>
            <person name="Arachchi H.M."/>
            <person name="Berlin A.M."/>
            <person name="Chapman S.B."/>
            <person name="Gainer-Dewar J."/>
            <person name="Goldberg J."/>
            <person name="Griggs A."/>
            <person name="Gujja S."/>
            <person name="Hansen M."/>
            <person name="Howarth C."/>
            <person name="Imamovic A."/>
            <person name="Ireland A."/>
            <person name="Larimer J."/>
            <person name="McCowan C."/>
            <person name="Murphy C."/>
            <person name="Pearson M."/>
            <person name="Poon T.W."/>
            <person name="Priest M."/>
            <person name="Roberts A."/>
            <person name="Saif S."/>
            <person name="Shea T."/>
            <person name="Sisk P."/>
            <person name="Sykes S."/>
            <person name="Wortman J."/>
            <person name="Nusbaum C."/>
            <person name="Birren B."/>
        </authorList>
    </citation>
    <scope>NUCLEOTIDE SEQUENCE [LARGE SCALE GENOMIC DNA]</scope>
    <source>
        <strain evidence="2">FAR1</strain>
    </source>
</reference>
<proteinExistence type="predicted"/>
<protein>
    <recommendedName>
        <fullName evidence="3">EF-hand domain-containing protein</fullName>
    </recommendedName>
</protein>
<dbReference type="VEuPathDB" id="VectorBase:AFAF000040"/>
<name>A0A182PZE7_9DIPT</name>
<dbReference type="STRING" id="69004.A0A182PZE7"/>
<evidence type="ECO:0000313" key="2">
    <source>
        <dbReference type="Proteomes" id="UP000075886"/>
    </source>
</evidence>
<dbReference type="InterPro" id="IPR052394">
    <property type="entry name" value="LRR-containing"/>
</dbReference>
<evidence type="ECO:0008006" key="3">
    <source>
        <dbReference type="Google" id="ProtNLM"/>
    </source>
</evidence>
<dbReference type="Gene3D" id="3.80.10.10">
    <property type="entry name" value="Ribonuclease Inhibitor"/>
    <property type="match status" value="1"/>
</dbReference>
<dbReference type="SUPFAM" id="SSF52047">
    <property type="entry name" value="RNI-like"/>
    <property type="match status" value="1"/>
</dbReference>
<organism evidence="1 2">
    <name type="scientific">Anopheles farauti</name>
    <dbReference type="NCBI Taxonomy" id="69004"/>
    <lineage>
        <taxon>Eukaryota</taxon>
        <taxon>Metazoa</taxon>
        <taxon>Ecdysozoa</taxon>
        <taxon>Arthropoda</taxon>
        <taxon>Hexapoda</taxon>
        <taxon>Insecta</taxon>
        <taxon>Pterygota</taxon>
        <taxon>Neoptera</taxon>
        <taxon>Endopterygota</taxon>
        <taxon>Diptera</taxon>
        <taxon>Nematocera</taxon>
        <taxon>Culicoidea</taxon>
        <taxon>Culicidae</taxon>
        <taxon>Anophelinae</taxon>
        <taxon>Anopheles</taxon>
    </lineage>
</organism>
<dbReference type="PANTHER" id="PTHR24114:SF50">
    <property type="entry name" value="RNI-LIKE PROTEIN"/>
    <property type="match status" value="1"/>
</dbReference>
<reference evidence="1" key="2">
    <citation type="submission" date="2020-05" db="UniProtKB">
        <authorList>
            <consortium name="EnsemblMetazoa"/>
        </authorList>
    </citation>
    <scope>IDENTIFICATION</scope>
    <source>
        <strain evidence="1">FAR1</strain>
    </source>
</reference>
<dbReference type="EMBL" id="AXCN02001158">
    <property type="status" value="NOT_ANNOTATED_CDS"/>
    <property type="molecule type" value="Genomic_DNA"/>
</dbReference>
<evidence type="ECO:0000313" key="1">
    <source>
        <dbReference type="EnsemblMetazoa" id="AFAF000040-PA"/>
    </source>
</evidence>
<dbReference type="InterPro" id="IPR032675">
    <property type="entry name" value="LRR_dom_sf"/>
</dbReference>
<keyword evidence="2" id="KW-1185">Reference proteome</keyword>
<accession>A0A182PZE7</accession>
<dbReference type="PANTHER" id="PTHR24114">
    <property type="entry name" value="LEUCINE RICH REPEAT FAMILY PROTEIN"/>
    <property type="match status" value="1"/>
</dbReference>
<sequence length="441" mass="49616">MCPFRASSLSSVVDDGEEFVAIEDPQSRLHKSTVLEDRESSSRWYSVKSFVFGATTFRIVEELLKSVEESSSAIVDLDLAGCGYTNLHVQIVLDSLLQTRPACLTCVNLCRNRLFNRSIVCMLGNVLLELQSISYLSVCYNVLDDECIGILSEAVSNSGVRKFEATHCQISDRGGRILFNSLMYSHCIEIIDLSWNSLESNSGVEIGRFLAHQKSLIELIVVGNHLYNETQCIIPFLLGAVGNVSLKKLDLSWNSLRGEDFSRALLKALPQTKLKCLKLEHNLLENIELVSIVKMIKKHKSLEELWLGGNILEDEIALDLVIYQGVLMANPARSVDVQEMLLERCRFLAQKPKKSKQKRDFGHLMLTLSGAENKTITREEFELAVKRFRIKLDRSLLESLMDAFQASKSTVDTCAMAVKYLTRHPTEPPVVKPRKGKAKKE</sequence>
<dbReference type="EnsemblMetazoa" id="AFAF000040-RA">
    <property type="protein sequence ID" value="AFAF000040-PA"/>
    <property type="gene ID" value="AFAF000040"/>
</dbReference>
<dbReference type="Proteomes" id="UP000075886">
    <property type="component" value="Unassembled WGS sequence"/>
</dbReference>